<sequence length="187" mass="21108">MIGFHAIYNGYTGQQTGFANAKLGAVLGRWGYSDNAIEFMTIASPSQFSYLNSNTAYQYNIQYIDLKSLNQTRVRDIQNTDTQYIQSAYDVVKGFYDALSIADGDLAVAYVIPAKRGKGPFNQTNIYRFYSSLKEPLKVQKITPINTEQYQVNYTFRATKTQCKATALVTLENQNGYYLIKSIKANC</sequence>
<dbReference type="STRING" id="758.GCA_000730685_00252"/>
<name>A0A3S4U8H9_9PAST</name>
<reference evidence="1 2" key="1">
    <citation type="submission" date="2018-12" db="EMBL/GenBank/DDBJ databases">
        <authorList>
            <consortium name="Pathogen Informatics"/>
        </authorList>
    </citation>
    <scope>NUCLEOTIDE SEQUENCE [LARGE SCALE GENOMIC DNA]</scope>
    <source>
        <strain evidence="1 2">NCTC8284</strain>
    </source>
</reference>
<evidence type="ECO:0000313" key="1">
    <source>
        <dbReference type="EMBL" id="VEH66330.1"/>
    </source>
</evidence>
<gene>
    <name evidence="1" type="ORF">NCTC8284_01492</name>
</gene>
<organism evidence="1 2">
    <name type="scientific">Rodentibacter pneumotropicus</name>
    <dbReference type="NCBI Taxonomy" id="758"/>
    <lineage>
        <taxon>Bacteria</taxon>
        <taxon>Pseudomonadati</taxon>
        <taxon>Pseudomonadota</taxon>
        <taxon>Gammaproteobacteria</taxon>
        <taxon>Pasteurellales</taxon>
        <taxon>Pasteurellaceae</taxon>
        <taxon>Rodentibacter</taxon>
    </lineage>
</organism>
<evidence type="ECO:0000313" key="2">
    <source>
        <dbReference type="Proteomes" id="UP000278733"/>
    </source>
</evidence>
<proteinExistence type="predicted"/>
<protein>
    <submittedName>
        <fullName evidence="1">Uncharacterized protein</fullName>
    </submittedName>
</protein>
<dbReference type="AlphaFoldDB" id="A0A3S4U8H9"/>
<dbReference type="KEGG" id="rpne:NCTC8284_01492"/>
<accession>A0A3S4U8H9</accession>
<dbReference type="EMBL" id="LR134405">
    <property type="protein sequence ID" value="VEH66330.1"/>
    <property type="molecule type" value="Genomic_DNA"/>
</dbReference>
<dbReference type="Proteomes" id="UP000278733">
    <property type="component" value="Chromosome"/>
</dbReference>